<comment type="subcellular location">
    <subcellularLocation>
        <location evidence="8">Cytoplasm</location>
    </subcellularLocation>
</comment>
<dbReference type="InterPro" id="IPR036676">
    <property type="entry name" value="PurM-like_C_sf"/>
</dbReference>
<feature type="binding site" evidence="8">
    <location>
        <position position="234"/>
    </location>
    <ligand>
        <name>substrate</name>
    </ligand>
</feature>
<evidence type="ECO:0000256" key="6">
    <source>
        <dbReference type="ARBA" id="ARBA00022840"/>
    </source>
</evidence>
<keyword evidence="4 8" id="KW-0547">Nucleotide-binding</keyword>
<feature type="binding site" evidence="8">
    <location>
        <position position="526"/>
    </location>
    <ligand>
        <name>ATP</name>
        <dbReference type="ChEBI" id="CHEBI:30616"/>
    </ligand>
</feature>
<dbReference type="InterPro" id="IPR036921">
    <property type="entry name" value="PurM-like_N_sf"/>
</dbReference>
<keyword evidence="13" id="KW-1185">Reference proteome</keyword>
<feature type="binding site" evidence="8">
    <location>
        <begin position="306"/>
        <end position="308"/>
    </location>
    <ligand>
        <name>substrate</name>
    </ligand>
</feature>
<comment type="similarity">
    <text evidence="8">Belongs to the FGAMS family.</text>
</comment>
<comment type="caution">
    <text evidence="12">The sequence shown here is derived from an EMBL/GenBank/DDBJ whole genome shotgun (WGS) entry which is preliminary data.</text>
</comment>
<dbReference type="PANTHER" id="PTHR43555:SF1">
    <property type="entry name" value="PHOSPHORIBOSYLFORMYLGLYCINAMIDINE SYNTHASE SUBUNIT PURL"/>
    <property type="match status" value="1"/>
</dbReference>
<feature type="binding site" evidence="8">
    <location>
        <position position="110"/>
    </location>
    <ligand>
        <name>substrate</name>
    </ligand>
</feature>
<feature type="binding site" evidence="8">
    <location>
        <position position="527"/>
    </location>
    <ligand>
        <name>Mg(2+)</name>
        <dbReference type="ChEBI" id="CHEBI:18420"/>
        <label>1</label>
    </ligand>
</feature>
<keyword evidence="5 8" id="KW-0658">Purine biosynthesis</keyword>
<evidence type="ECO:0000256" key="8">
    <source>
        <dbReference type="HAMAP-Rule" id="MF_00420"/>
    </source>
</evidence>
<dbReference type="EMBL" id="VNHO01000003">
    <property type="protein sequence ID" value="TYP58515.1"/>
    <property type="molecule type" value="Genomic_DNA"/>
</dbReference>
<dbReference type="CDD" id="cd02203">
    <property type="entry name" value="PurL_repeat1"/>
    <property type="match status" value="1"/>
</dbReference>
<dbReference type="SUPFAM" id="SSF55326">
    <property type="entry name" value="PurM N-terminal domain-like"/>
    <property type="match status" value="2"/>
</dbReference>
<evidence type="ECO:0000259" key="9">
    <source>
        <dbReference type="Pfam" id="PF00586"/>
    </source>
</evidence>
<evidence type="ECO:0000256" key="1">
    <source>
        <dbReference type="ARBA" id="ARBA00022490"/>
    </source>
</evidence>
<sequence>MAGRDDAKKLGLSDYEYEEIVKTLGREPNNVELGMYGVMWSEHCSYKNSRPVLKRFPTEGGHVLQGPGENAGIVDIGDNLAVVMKIESHNHPSAVEPYQGATTGVGGIIRDIFAMGARPVALLDSLRFGEPDDPRVKYLLKGVVSGIADYGNCMGIPTVGGEVYFNEAYRDNPLVNAMCVGIIRHEEIVRGRAAGVGNSVMLVGSATGRDGIHGASFASEELSEDSTSKRPSVQVGDPFMEKLLLEACLELRKNRWVVGIQDLGAAGLTSACSETAARAGTGIELDVALVPRREEGMTPYEVMLSESQERMLVIVEKGHEEDVQKIFEKWDLHAVKIGTVTGDGMLRVLESGRVAAEVPVKSLADGAPVMKREGRRPAYIDNTDIDYSRLEMPSNLNEVLLRLLSSPNIASKAWVYQQYDHTVRTDTVVSPGSDAAVLRIKGTRKGIALTTDCNGLYCYLDPYEGGKQAVAEAARNLVVSGARPLAVTDCLNFGTPEKPEIFYQFEKCIDGISDAAKALGTPVISGNVSFYNETKERAVFPTPVVGMVGLLEDVERHCTMAFKKEGDVVVLLGLNTDELGASEYLKQIFGIQGGRPPRVELEREKRVQQCCLKAIELGLLSSAHDISEGGLAVALAESCIAGGLGFKGEIHTGFRADALLFGEGQSRIIASLPQKNLSTLIELAEELGVEITVLGFVYPERMDITVKNDGSITGRLSVSLEKMTCVWHDSIKRKVEE</sequence>
<dbReference type="InterPro" id="IPR041609">
    <property type="entry name" value="PurL_linker"/>
</dbReference>
<dbReference type="InterPro" id="IPR016188">
    <property type="entry name" value="PurM-like_N"/>
</dbReference>
<keyword evidence="1 8" id="KW-0963">Cytoplasm</keyword>
<dbReference type="InterPro" id="IPR010918">
    <property type="entry name" value="PurM-like_C_dom"/>
</dbReference>
<dbReference type="EC" id="6.3.5.3" evidence="8"/>
<evidence type="ECO:0000259" key="11">
    <source>
        <dbReference type="Pfam" id="PF18072"/>
    </source>
</evidence>
<dbReference type="Proteomes" id="UP000322294">
    <property type="component" value="Unassembled WGS sequence"/>
</dbReference>
<dbReference type="GO" id="GO:0000287">
    <property type="term" value="F:magnesium ion binding"/>
    <property type="evidence" value="ECO:0007669"/>
    <property type="project" value="UniProtKB-UniRule"/>
</dbReference>
<feature type="active site" evidence="8">
    <location>
        <position position="43"/>
    </location>
</feature>
<dbReference type="Pfam" id="PF02769">
    <property type="entry name" value="AIRS_C"/>
    <property type="match status" value="2"/>
</dbReference>
<keyword evidence="6 8" id="KW-0067">ATP-binding</keyword>
<dbReference type="InterPro" id="IPR010074">
    <property type="entry name" value="PRibForGlyAmidine_synth_PurL"/>
</dbReference>
<feature type="binding site" evidence="8">
    <location>
        <position position="87"/>
    </location>
    <ligand>
        <name>Mg(2+)</name>
        <dbReference type="ChEBI" id="CHEBI:18420"/>
        <label>1</label>
    </ligand>
</feature>
<feature type="binding site" evidence="8">
    <location>
        <position position="489"/>
    </location>
    <ligand>
        <name>ATP</name>
        <dbReference type="ChEBI" id="CHEBI:30616"/>
    </ligand>
</feature>
<evidence type="ECO:0000256" key="4">
    <source>
        <dbReference type="ARBA" id="ARBA00022741"/>
    </source>
</evidence>
<evidence type="ECO:0000256" key="7">
    <source>
        <dbReference type="ARBA" id="ARBA00022842"/>
    </source>
</evidence>
<feature type="domain" description="Phosphoribosylformylglycinamidine synthase linker" evidence="11">
    <location>
        <begin position="7"/>
        <end position="47"/>
    </location>
</feature>
<dbReference type="GO" id="GO:0005524">
    <property type="term" value="F:ATP binding"/>
    <property type="evidence" value="ECO:0007669"/>
    <property type="project" value="UniProtKB-UniRule"/>
</dbReference>
<comment type="catalytic activity">
    <reaction evidence="8">
        <text>N(2)-formyl-N(1)-(5-phospho-beta-D-ribosyl)glycinamide + L-glutamine + ATP + H2O = 2-formamido-N(1)-(5-O-phospho-beta-D-ribosyl)acetamidine + L-glutamate + ADP + phosphate + H(+)</text>
        <dbReference type="Rhea" id="RHEA:17129"/>
        <dbReference type="ChEBI" id="CHEBI:15377"/>
        <dbReference type="ChEBI" id="CHEBI:15378"/>
        <dbReference type="ChEBI" id="CHEBI:29985"/>
        <dbReference type="ChEBI" id="CHEBI:30616"/>
        <dbReference type="ChEBI" id="CHEBI:43474"/>
        <dbReference type="ChEBI" id="CHEBI:58359"/>
        <dbReference type="ChEBI" id="CHEBI:147286"/>
        <dbReference type="ChEBI" id="CHEBI:147287"/>
        <dbReference type="ChEBI" id="CHEBI:456216"/>
        <dbReference type="EC" id="6.3.5.3"/>
    </reaction>
</comment>
<feature type="binding site" evidence="8">
    <location>
        <position position="46"/>
    </location>
    <ligand>
        <name>ATP</name>
        <dbReference type="ChEBI" id="CHEBI:30616"/>
    </ligand>
</feature>
<dbReference type="FunFam" id="3.30.1330.10:FF:000004">
    <property type="entry name" value="Phosphoribosylformylglycinamidine synthase subunit PurL"/>
    <property type="match status" value="1"/>
</dbReference>
<comment type="caution">
    <text evidence="8">Lacks conserved residue(s) required for the propagation of feature annotation.</text>
</comment>
<evidence type="ECO:0000313" key="13">
    <source>
        <dbReference type="Proteomes" id="UP000322294"/>
    </source>
</evidence>
<dbReference type="OrthoDB" id="9804441at2"/>
<dbReference type="Pfam" id="PF18072">
    <property type="entry name" value="FGAR-AT_linker"/>
    <property type="match status" value="1"/>
</dbReference>
<protein>
    <recommendedName>
        <fullName evidence="8">Phosphoribosylformylglycinamidine synthase subunit PurL</fullName>
        <shortName evidence="8">FGAM synthase</shortName>
        <ecNumber evidence="8">6.3.5.3</ecNumber>
    </recommendedName>
    <alternativeName>
        <fullName evidence="8">Formylglycinamide ribonucleotide amidotransferase subunit II</fullName>
        <shortName evidence="8">FGAR amidotransferase II</shortName>
        <shortName evidence="8">FGAR-AT II</shortName>
    </alternativeName>
    <alternativeName>
        <fullName evidence="8">Glutamine amidotransferase PurL</fullName>
    </alternativeName>
    <alternativeName>
        <fullName evidence="8">Phosphoribosylformylglycinamidine synthase subunit II</fullName>
    </alternativeName>
</protein>
<dbReference type="SUPFAM" id="SSF56042">
    <property type="entry name" value="PurM C-terminal domain-like"/>
    <property type="match status" value="2"/>
</dbReference>
<evidence type="ECO:0000313" key="12">
    <source>
        <dbReference type="EMBL" id="TYP58515.1"/>
    </source>
</evidence>
<dbReference type="HAMAP" id="MF_00420">
    <property type="entry name" value="PurL_2"/>
    <property type="match status" value="1"/>
</dbReference>
<name>A0A5S5AZ09_9FIRM</name>
<feature type="active site" description="Proton acceptor" evidence="8">
    <location>
        <position position="89"/>
    </location>
</feature>
<comment type="subunit">
    <text evidence="8">Monomer. Part of the FGAM synthase complex composed of 1 PurL, 1 PurQ and 2 PurS subunits.</text>
</comment>
<dbReference type="CDD" id="cd02204">
    <property type="entry name" value="PurL_repeat2"/>
    <property type="match status" value="1"/>
</dbReference>
<evidence type="ECO:0000256" key="3">
    <source>
        <dbReference type="ARBA" id="ARBA00022723"/>
    </source>
</evidence>
<dbReference type="AlphaFoldDB" id="A0A5S5AZ09"/>
<gene>
    <name evidence="8" type="primary">purL</name>
    <name evidence="12" type="ORF">LZ11_00360</name>
</gene>
<dbReference type="NCBIfam" id="TIGR01736">
    <property type="entry name" value="FGAM_synth_II"/>
    <property type="match status" value="1"/>
</dbReference>
<comment type="function">
    <text evidence="8">Part of the phosphoribosylformylglycinamidine synthase complex involved in the purines biosynthetic pathway. Catalyzes the ATP-dependent conversion of formylglycinamide ribonucleotide (FGAR) and glutamine to yield formylglycinamidine ribonucleotide (FGAM) and glutamate. The FGAM synthase complex is composed of three subunits. PurQ produces an ammonia molecule by converting glutamine to glutamate. PurL transfers the ammonia molecule to FGAR to form FGAM in an ATP-dependent manner. PurS interacts with PurQ and PurL and is thought to assist in the transfer of the ammonia molecule from PurQ to PurL.</text>
</comment>
<dbReference type="RefSeq" id="WP_148866073.1">
    <property type="nucleotide sequence ID" value="NZ_VNHO01000003.1"/>
</dbReference>
<dbReference type="PIRSF" id="PIRSF001587">
    <property type="entry name" value="FGAM_synthase_II"/>
    <property type="match status" value="1"/>
</dbReference>
<dbReference type="Pfam" id="PF00586">
    <property type="entry name" value="AIRS"/>
    <property type="match status" value="2"/>
</dbReference>
<comment type="pathway">
    <text evidence="8">Purine metabolism; IMP biosynthesis via de novo pathway; 5-amino-1-(5-phospho-D-ribosyl)imidazole from N(2)-formyl-N(1)-(5-phospho-D-ribosyl)glycinamide: step 1/2.</text>
</comment>
<feature type="binding site" evidence="8">
    <location>
        <position position="85"/>
    </location>
    <ligand>
        <name>ATP</name>
        <dbReference type="ChEBI" id="CHEBI:30616"/>
    </ligand>
</feature>
<feature type="domain" description="PurM-like C-terminal" evidence="10">
    <location>
        <begin position="196"/>
        <end position="347"/>
    </location>
</feature>
<evidence type="ECO:0000259" key="10">
    <source>
        <dbReference type="Pfam" id="PF02769"/>
    </source>
</evidence>
<accession>A0A5S5AZ09</accession>
<organism evidence="12 13">
    <name type="scientific">Thermosediminibacter litoriperuensis</name>
    <dbReference type="NCBI Taxonomy" id="291989"/>
    <lineage>
        <taxon>Bacteria</taxon>
        <taxon>Bacillati</taxon>
        <taxon>Bacillota</taxon>
        <taxon>Clostridia</taxon>
        <taxon>Thermosediminibacterales</taxon>
        <taxon>Thermosediminibacteraceae</taxon>
        <taxon>Thermosediminibacter</taxon>
    </lineage>
</organism>
<dbReference type="NCBIfam" id="NF002290">
    <property type="entry name" value="PRK01213.1"/>
    <property type="match status" value="1"/>
</dbReference>
<reference evidence="12 13" key="1">
    <citation type="submission" date="2019-07" db="EMBL/GenBank/DDBJ databases">
        <title>Genomic Encyclopedia of Type Strains, Phase I: the one thousand microbial genomes (KMG-I) project.</title>
        <authorList>
            <person name="Kyrpides N."/>
        </authorList>
    </citation>
    <scope>NUCLEOTIDE SEQUENCE [LARGE SCALE GENOMIC DNA]</scope>
    <source>
        <strain evidence="12 13">DSM 16647</strain>
    </source>
</reference>
<feature type="binding site" evidence="8">
    <location>
        <position position="529"/>
    </location>
    <ligand>
        <name>substrate</name>
    </ligand>
</feature>
<keyword evidence="2 8" id="KW-0436">Ligase</keyword>
<evidence type="ECO:0000256" key="2">
    <source>
        <dbReference type="ARBA" id="ARBA00022598"/>
    </source>
</evidence>
<feature type="domain" description="PurM-like N-terminal" evidence="9">
    <location>
        <begin position="432"/>
        <end position="550"/>
    </location>
</feature>
<keyword evidence="7 8" id="KW-0460">Magnesium</keyword>
<dbReference type="PANTHER" id="PTHR43555">
    <property type="entry name" value="PHOSPHORIBOSYLFORMYLGLYCINAMIDINE SYNTHASE SUBUNIT PURL"/>
    <property type="match status" value="1"/>
</dbReference>
<evidence type="ECO:0000256" key="5">
    <source>
        <dbReference type="ARBA" id="ARBA00022755"/>
    </source>
</evidence>
<dbReference type="Gene3D" id="3.30.1330.10">
    <property type="entry name" value="PurM-like, N-terminal domain"/>
    <property type="match status" value="2"/>
</dbReference>
<dbReference type="GO" id="GO:0006189">
    <property type="term" value="P:'de novo' IMP biosynthetic process"/>
    <property type="evidence" value="ECO:0007669"/>
    <property type="project" value="UniProtKB-UniRule"/>
</dbReference>
<feature type="binding site" evidence="8">
    <location>
        <position position="111"/>
    </location>
    <ligand>
        <name>Mg(2+)</name>
        <dbReference type="ChEBI" id="CHEBI:18420"/>
        <label>2</label>
    </ligand>
</feature>
<feature type="domain" description="PurM-like C-terminal" evidence="10">
    <location>
        <begin position="564"/>
        <end position="700"/>
    </location>
</feature>
<proteinExistence type="inferred from homology"/>
<dbReference type="Gene3D" id="3.90.650.10">
    <property type="entry name" value="PurM-like C-terminal domain"/>
    <property type="match status" value="2"/>
</dbReference>
<dbReference type="GO" id="GO:0004642">
    <property type="term" value="F:phosphoribosylformylglycinamidine synthase activity"/>
    <property type="evidence" value="ECO:0007669"/>
    <property type="project" value="UniProtKB-UniRule"/>
</dbReference>
<feature type="binding site" evidence="8">
    <location>
        <begin position="88"/>
        <end position="91"/>
    </location>
    <ligand>
        <name>substrate</name>
    </ligand>
</feature>
<feature type="domain" description="PurM-like N-terminal" evidence="9">
    <location>
        <begin position="68"/>
        <end position="183"/>
    </location>
</feature>
<dbReference type="GO" id="GO:0005737">
    <property type="term" value="C:cytoplasm"/>
    <property type="evidence" value="ECO:0007669"/>
    <property type="project" value="UniProtKB-SubCell"/>
</dbReference>
<dbReference type="UniPathway" id="UPA00074">
    <property type="reaction ID" value="UER00128"/>
</dbReference>
<keyword evidence="3 8" id="KW-0479">Metal-binding</keyword>
<feature type="binding site" evidence="8">
    <location>
        <position position="262"/>
    </location>
    <ligand>
        <name>Mg(2+)</name>
        <dbReference type="ChEBI" id="CHEBI:18420"/>
        <label>2</label>
    </ligand>
</feature>